<comment type="subcellular location">
    <subcellularLocation>
        <location evidence="1 5">Cytoplasm</location>
    </subcellularLocation>
</comment>
<dbReference type="AlphaFoldDB" id="A0A6L5GRR1"/>
<dbReference type="HAMAP" id="MF_01114">
    <property type="entry name" value="RecX"/>
    <property type="match status" value="1"/>
</dbReference>
<keyword evidence="9" id="KW-1185">Reference proteome</keyword>
<protein>
    <recommendedName>
        <fullName evidence="3 5">Regulatory protein RecX</fullName>
    </recommendedName>
</protein>
<dbReference type="Pfam" id="PF21981">
    <property type="entry name" value="RecX_HTH3"/>
    <property type="match status" value="2"/>
</dbReference>
<feature type="domain" description="RecX first three-helical" evidence="7">
    <location>
        <begin position="13"/>
        <end position="46"/>
    </location>
</feature>
<keyword evidence="4 5" id="KW-0963">Cytoplasm</keyword>
<feature type="domain" description="RecX third three-helical" evidence="6">
    <location>
        <begin position="185"/>
        <end position="219"/>
    </location>
</feature>
<evidence type="ECO:0000256" key="5">
    <source>
        <dbReference type="HAMAP-Rule" id="MF_01114"/>
    </source>
</evidence>
<dbReference type="Gene3D" id="1.10.10.10">
    <property type="entry name" value="Winged helix-like DNA-binding domain superfamily/Winged helix DNA-binding domain"/>
    <property type="match status" value="3"/>
</dbReference>
<dbReference type="PANTHER" id="PTHR33602">
    <property type="entry name" value="REGULATORY PROTEIN RECX FAMILY PROTEIN"/>
    <property type="match status" value="1"/>
</dbReference>
<evidence type="ECO:0000256" key="2">
    <source>
        <dbReference type="ARBA" id="ARBA00009695"/>
    </source>
</evidence>
<feature type="domain" description="RecX third three-helical" evidence="6">
    <location>
        <begin position="106"/>
        <end position="150"/>
    </location>
</feature>
<dbReference type="InterPro" id="IPR003783">
    <property type="entry name" value="Regulatory_RecX"/>
</dbReference>
<evidence type="ECO:0000259" key="7">
    <source>
        <dbReference type="Pfam" id="PF21982"/>
    </source>
</evidence>
<evidence type="ECO:0000259" key="6">
    <source>
        <dbReference type="Pfam" id="PF21981"/>
    </source>
</evidence>
<dbReference type="Pfam" id="PF21982">
    <property type="entry name" value="RecX_HTH1"/>
    <property type="match status" value="1"/>
</dbReference>
<evidence type="ECO:0000313" key="8">
    <source>
        <dbReference type="EMBL" id="MQM72961.1"/>
    </source>
</evidence>
<comment type="similarity">
    <text evidence="2 5">Belongs to the RecX family.</text>
</comment>
<evidence type="ECO:0000256" key="3">
    <source>
        <dbReference type="ARBA" id="ARBA00018111"/>
    </source>
</evidence>
<sequence length="230" mass="28015">MEEHKKRTSKLSAFDRAMNYLTYRDRTEAEIVKYLQDKNYSEKEIAVSMEALIRYGYINDEQYIQNACELNKSAKRYSRRRLAQDLIHRGIPREKIDDIDLFYTKEEEQHCCEELIDAAFERYRNEPYEKRKRKVANWMMRRGYPYAMISTQISRKQETFEENVENDDDEIRRDNIEADYQKYLRMQKSKGYTGWELQMRVQRNLLSRGFPNSEIYAFMDEKKEEGEFDE</sequence>
<reference evidence="8" key="1">
    <citation type="journal article" date="2020" name="Appl. Environ. Microbiol.">
        <title>Medium-Chain Fatty Acid Synthesis by 'Candidatus Weimeria bifida' gen. nov., sp. nov., and 'Candidatus Pseudoramibacter fermentans' sp. nov.</title>
        <authorList>
            <person name="Scarborough M.J."/>
            <person name="Myers K.S."/>
            <person name="Donohue T.J."/>
            <person name="Noguera D.R."/>
        </authorList>
    </citation>
    <scope>NUCLEOTIDE SEQUENCE</scope>
    <source>
        <strain evidence="8">EUB1.1</strain>
    </source>
</reference>
<dbReference type="GO" id="GO:0005737">
    <property type="term" value="C:cytoplasm"/>
    <property type="evidence" value="ECO:0007669"/>
    <property type="project" value="UniProtKB-SubCell"/>
</dbReference>
<evidence type="ECO:0000313" key="9">
    <source>
        <dbReference type="Proteomes" id="UP000473648"/>
    </source>
</evidence>
<dbReference type="InterPro" id="IPR053926">
    <property type="entry name" value="RecX_HTH_1st"/>
</dbReference>
<evidence type="ECO:0000256" key="1">
    <source>
        <dbReference type="ARBA" id="ARBA00004496"/>
    </source>
</evidence>
<proteinExistence type="inferred from homology"/>
<organism evidence="8 9">
    <name type="scientific">Candidatus Pseudoramibacter fermentans</name>
    <dbReference type="NCBI Taxonomy" id="2594427"/>
    <lineage>
        <taxon>Bacteria</taxon>
        <taxon>Bacillati</taxon>
        <taxon>Bacillota</taxon>
        <taxon>Clostridia</taxon>
        <taxon>Eubacteriales</taxon>
        <taxon>Eubacteriaceae</taxon>
        <taxon>Pseudoramibacter</taxon>
    </lineage>
</organism>
<comment type="caution">
    <text evidence="8">The sequence shown here is derived from an EMBL/GenBank/DDBJ whole genome shotgun (WGS) entry which is preliminary data.</text>
</comment>
<name>A0A6L5GRR1_9FIRM</name>
<accession>A0A6L5GRR1</accession>
<comment type="function">
    <text evidence="5">Modulates RecA activity.</text>
</comment>
<dbReference type="PANTHER" id="PTHR33602:SF1">
    <property type="entry name" value="REGULATORY PROTEIN RECX FAMILY PROTEIN"/>
    <property type="match status" value="1"/>
</dbReference>
<dbReference type="InterPro" id="IPR053925">
    <property type="entry name" value="RecX_HTH_3rd"/>
</dbReference>
<dbReference type="EMBL" id="VOGB01000004">
    <property type="protein sequence ID" value="MQM72961.1"/>
    <property type="molecule type" value="Genomic_DNA"/>
</dbReference>
<dbReference type="Proteomes" id="UP000473648">
    <property type="component" value="Unassembled WGS sequence"/>
</dbReference>
<gene>
    <name evidence="5" type="primary">recX</name>
    <name evidence="8" type="ORF">FRC53_05985</name>
</gene>
<dbReference type="InterPro" id="IPR036388">
    <property type="entry name" value="WH-like_DNA-bd_sf"/>
</dbReference>
<evidence type="ECO:0000256" key="4">
    <source>
        <dbReference type="ARBA" id="ARBA00022490"/>
    </source>
</evidence>
<dbReference type="GO" id="GO:0006282">
    <property type="term" value="P:regulation of DNA repair"/>
    <property type="evidence" value="ECO:0007669"/>
    <property type="project" value="UniProtKB-UniRule"/>
</dbReference>